<keyword evidence="1" id="KW-0732">Signal</keyword>
<evidence type="ECO:0008006" key="4">
    <source>
        <dbReference type="Google" id="ProtNLM"/>
    </source>
</evidence>
<keyword evidence="3" id="KW-1185">Reference proteome</keyword>
<comment type="caution">
    <text evidence="2">The sequence shown here is derived from an EMBL/GenBank/DDBJ whole genome shotgun (WGS) entry which is preliminary data.</text>
</comment>
<dbReference type="Proteomes" id="UP000704611">
    <property type="component" value="Unassembled WGS sequence"/>
</dbReference>
<feature type="signal peptide" evidence="1">
    <location>
        <begin position="1"/>
        <end position="19"/>
    </location>
</feature>
<reference evidence="2 3" key="1">
    <citation type="submission" date="2021-06" db="EMBL/GenBank/DDBJ databases">
        <title>Rheinheimera indica sp. nov., isolated from deep-sea sediment.</title>
        <authorList>
            <person name="Wang Z."/>
            <person name="Zhang X.-Y."/>
        </authorList>
    </citation>
    <scope>NUCLEOTIDE SEQUENCE [LARGE SCALE GENOMIC DNA]</scope>
    <source>
        <strain evidence="2 3">SM2107</strain>
    </source>
</reference>
<evidence type="ECO:0000256" key="1">
    <source>
        <dbReference type="SAM" id="SignalP"/>
    </source>
</evidence>
<accession>A0ABS6MJM5</accession>
<evidence type="ECO:0000313" key="2">
    <source>
        <dbReference type="EMBL" id="MBV2129022.1"/>
    </source>
</evidence>
<gene>
    <name evidence="2" type="ORF">KQY15_07955</name>
</gene>
<dbReference type="EMBL" id="JAHRID010000003">
    <property type="protein sequence ID" value="MBV2129022.1"/>
    <property type="molecule type" value="Genomic_DNA"/>
</dbReference>
<dbReference type="PROSITE" id="PS51257">
    <property type="entry name" value="PROKAR_LIPOPROTEIN"/>
    <property type="match status" value="1"/>
</dbReference>
<protein>
    <recommendedName>
        <fullName evidence="4">Lipoprotein</fullName>
    </recommendedName>
</protein>
<evidence type="ECO:0000313" key="3">
    <source>
        <dbReference type="Proteomes" id="UP000704611"/>
    </source>
</evidence>
<sequence length="127" mass="13535">MLKLIFSVFILFLSTSCFAGCWKIGEFSGYSARAGDKYEIKADGLTGRTFMLQIAAEASALVPSDLTCKQVSSTSLVCISSENHKGVVETWSVDPKNGLAFHTKSISGYGMFDGANLFVGKILGSCG</sequence>
<name>A0ABS6MJM5_9GAMM</name>
<dbReference type="RefSeq" id="WP_217668654.1">
    <property type="nucleotide sequence ID" value="NZ_JAHRID010000003.1"/>
</dbReference>
<proteinExistence type="predicted"/>
<organism evidence="2 3">
    <name type="scientific">Arsukibacterium indicum</name>
    <dbReference type="NCBI Taxonomy" id="2848612"/>
    <lineage>
        <taxon>Bacteria</taxon>
        <taxon>Pseudomonadati</taxon>
        <taxon>Pseudomonadota</taxon>
        <taxon>Gammaproteobacteria</taxon>
        <taxon>Chromatiales</taxon>
        <taxon>Chromatiaceae</taxon>
        <taxon>Arsukibacterium</taxon>
    </lineage>
</organism>
<feature type="chain" id="PRO_5045523074" description="Lipoprotein" evidence="1">
    <location>
        <begin position="20"/>
        <end position="127"/>
    </location>
</feature>